<dbReference type="PANTHER" id="PTHR31541">
    <property type="entry name" value="B3 DOMAIN PLANT PROTEIN-RELATED"/>
    <property type="match status" value="1"/>
</dbReference>
<comment type="subcellular location">
    <subcellularLocation>
        <location evidence="1">Nucleus</location>
    </subcellularLocation>
</comment>
<feature type="domain" description="TF-B3" evidence="6">
    <location>
        <begin position="97"/>
        <end position="206"/>
    </location>
</feature>
<keyword evidence="8" id="KW-1185">Reference proteome</keyword>
<sequence>MRFHDDDLQTTIKLMRKKLLQIQQKELPAAVMSHKKKKKKKKIINIRSHCDQPSLANNTDVETDSRNARTASHSKTLICDDDFITSIGGSEVELVIEKRLTQSDVNKNHGRLLIPAMKVKNQGFLNDDEKMKLGNKEDVSVLVFDPEKRRWVLNLGKWRMSNEYYVLKTKWNDVVNANELKEGMVMRVFSFRVHDDHKLCFALVLV</sequence>
<accession>A0AAD8P1U7</accession>
<gene>
    <name evidence="7" type="ORF">QVD17_01825</name>
</gene>
<dbReference type="Pfam" id="PF03754">
    <property type="entry name" value="At2g31720-like"/>
    <property type="match status" value="1"/>
</dbReference>
<dbReference type="PROSITE" id="PS50863">
    <property type="entry name" value="B3"/>
    <property type="match status" value="1"/>
</dbReference>
<evidence type="ECO:0000256" key="2">
    <source>
        <dbReference type="ARBA" id="ARBA00023015"/>
    </source>
</evidence>
<keyword evidence="3" id="KW-0238">DNA-binding</keyword>
<dbReference type="PANTHER" id="PTHR31541:SF25">
    <property type="entry name" value="GAMMA-GLIADIN B"/>
    <property type="match status" value="1"/>
</dbReference>
<dbReference type="CDD" id="cd10017">
    <property type="entry name" value="B3_DNA"/>
    <property type="match status" value="1"/>
</dbReference>
<proteinExistence type="predicted"/>
<dbReference type="InterPro" id="IPR003340">
    <property type="entry name" value="B3_DNA-bd"/>
</dbReference>
<protein>
    <recommendedName>
        <fullName evidence="6">TF-B3 domain-containing protein</fullName>
    </recommendedName>
</protein>
<keyword evidence="2" id="KW-0805">Transcription regulation</keyword>
<evidence type="ECO:0000256" key="5">
    <source>
        <dbReference type="ARBA" id="ARBA00023242"/>
    </source>
</evidence>
<dbReference type="EMBL" id="JAUHHV010000001">
    <property type="protein sequence ID" value="KAK1436050.1"/>
    <property type="molecule type" value="Genomic_DNA"/>
</dbReference>
<dbReference type="SUPFAM" id="SSF101936">
    <property type="entry name" value="DNA-binding pseudobarrel domain"/>
    <property type="match status" value="1"/>
</dbReference>
<dbReference type="GO" id="GO:0005634">
    <property type="term" value="C:nucleus"/>
    <property type="evidence" value="ECO:0007669"/>
    <property type="project" value="UniProtKB-SubCell"/>
</dbReference>
<evidence type="ECO:0000256" key="4">
    <source>
        <dbReference type="ARBA" id="ARBA00023163"/>
    </source>
</evidence>
<keyword evidence="5" id="KW-0539">Nucleus</keyword>
<reference evidence="7" key="1">
    <citation type="journal article" date="2023" name="bioRxiv">
        <title>Improved chromosome-level genome assembly for marigold (Tagetes erecta).</title>
        <authorList>
            <person name="Jiang F."/>
            <person name="Yuan L."/>
            <person name="Wang S."/>
            <person name="Wang H."/>
            <person name="Xu D."/>
            <person name="Wang A."/>
            <person name="Fan W."/>
        </authorList>
    </citation>
    <scope>NUCLEOTIDE SEQUENCE</scope>
    <source>
        <strain evidence="7">WSJ</strain>
        <tissue evidence="7">Leaf</tissue>
    </source>
</reference>
<dbReference type="GO" id="GO:0003677">
    <property type="term" value="F:DNA binding"/>
    <property type="evidence" value="ECO:0007669"/>
    <property type="project" value="UniProtKB-KW"/>
</dbReference>
<comment type="caution">
    <text evidence="7">The sequence shown here is derived from an EMBL/GenBank/DDBJ whole genome shotgun (WGS) entry which is preliminary data.</text>
</comment>
<evidence type="ECO:0000313" key="8">
    <source>
        <dbReference type="Proteomes" id="UP001229421"/>
    </source>
</evidence>
<organism evidence="7 8">
    <name type="scientific">Tagetes erecta</name>
    <name type="common">African marigold</name>
    <dbReference type="NCBI Taxonomy" id="13708"/>
    <lineage>
        <taxon>Eukaryota</taxon>
        <taxon>Viridiplantae</taxon>
        <taxon>Streptophyta</taxon>
        <taxon>Embryophyta</taxon>
        <taxon>Tracheophyta</taxon>
        <taxon>Spermatophyta</taxon>
        <taxon>Magnoliopsida</taxon>
        <taxon>eudicotyledons</taxon>
        <taxon>Gunneridae</taxon>
        <taxon>Pentapetalae</taxon>
        <taxon>asterids</taxon>
        <taxon>campanulids</taxon>
        <taxon>Asterales</taxon>
        <taxon>Asteraceae</taxon>
        <taxon>Asteroideae</taxon>
        <taxon>Heliantheae alliance</taxon>
        <taxon>Tageteae</taxon>
        <taxon>Tagetes</taxon>
    </lineage>
</organism>
<keyword evidence="4" id="KW-0804">Transcription</keyword>
<name>A0AAD8P1U7_TARER</name>
<dbReference type="AlphaFoldDB" id="A0AAD8P1U7"/>
<evidence type="ECO:0000256" key="1">
    <source>
        <dbReference type="ARBA" id="ARBA00004123"/>
    </source>
</evidence>
<evidence type="ECO:0000313" key="7">
    <source>
        <dbReference type="EMBL" id="KAK1436050.1"/>
    </source>
</evidence>
<dbReference type="InterPro" id="IPR005508">
    <property type="entry name" value="At2g31720-like"/>
</dbReference>
<evidence type="ECO:0000256" key="3">
    <source>
        <dbReference type="ARBA" id="ARBA00023125"/>
    </source>
</evidence>
<dbReference type="InterPro" id="IPR015300">
    <property type="entry name" value="DNA-bd_pseudobarrel_sf"/>
</dbReference>
<dbReference type="Proteomes" id="UP001229421">
    <property type="component" value="Unassembled WGS sequence"/>
</dbReference>
<dbReference type="Gene3D" id="2.40.330.10">
    <property type="entry name" value="DNA-binding pseudobarrel domain"/>
    <property type="match status" value="1"/>
</dbReference>
<evidence type="ECO:0000259" key="6">
    <source>
        <dbReference type="PROSITE" id="PS50863"/>
    </source>
</evidence>